<feature type="transmembrane region" description="Helical" evidence="2">
    <location>
        <begin position="358"/>
        <end position="381"/>
    </location>
</feature>
<feature type="compositionally biased region" description="Low complexity" evidence="1">
    <location>
        <begin position="48"/>
        <end position="57"/>
    </location>
</feature>
<feature type="region of interest" description="Disordered" evidence="1">
    <location>
        <begin position="1"/>
        <end position="116"/>
    </location>
</feature>
<feature type="compositionally biased region" description="Low complexity" evidence="1">
    <location>
        <begin position="66"/>
        <end position="93"/>
    </location>
</feature>
<sequence>MTQEDDHRNPSGETPEAPADGGSPVPDARNGAGGAESWAAPGQGGDPAGAQGAPGSAEPRYPSQYPSFAPPAGGAPAESAPAGFAAPGSGEPAAQEHGAPGYGQQGYGQQAHQQPAYGQQAYGQAAYGQAPAQGFAAPGYGPQPGQGPWAGPHTGPQTGQWQAAPGQYPQGPGQGQPGYGYAPQAPKPGVVALRPMTLGDILNGAFTLIRRNPKTMVGLSLVIMAVTGVISSVGFGSYMSTYGEFVDRILNDPLAIDPNDPVPFGPWTLIAMYAGSLLSSLGIAIATGLLTATVGMAVLGGKLSPSQAWSSVKGRMWPVIGLALLRLLIDAVIATVAVFLGVGGFLLGLLMISGGSDVAGAVVAALGLVGAALFWLVVRVWIFVRIKFAMPAVVLERIGVGSALGRSWRLTQGSWWRIVLILFLTIIIVYFVSNILISPFTIGGIVPAVMFPGALWAAVLAGALMFIGQALTYAIVTPFEVGVTTLLYVDLRMRREGLDLKLHTAALSGREVGPEIYLPEQRA</sequence>
<feature type="compositionally biased region" description="Low complexity" evidence="1">
    <location>
        <begin position="107"/>
        <end position="116"/>
    </location>
</feature>
<dbReference type="EMBL" id="CP074133">
    <property type="protein sequence ID" value="QUX23840.1"/>
    <property type="molecule type" value="Genomic_DNA"/>
</dbReference>
<keyword evidence="5" id="KW-1185">Reference proteome</keyword>
<feature type="transmembrane region" description="Helical" evidence="2">
    <location>
        <begin position="216"/>
        <end position="238"/>
    </location>
</feature>
<protein>
    <submittedName>
        <fullName evidence="4">Glycerophosphoryl diester phosphodiesterase membrane domain-containing protein</fullName>
    </submittedName>
</protein>
<dbReference type="InterPro" id="IPR018476">
    <property type="entry name" value="GlyceroP-diester-Pdiesterase_M"/>
</dbReference>
<evidence type="ECO:0000313" key="4">
    <source>
        <dbReference type="EMBL" id="QUX23840.1"/>
    </source>
</evidence>
<keyword evidence="2" id="KW-0812">Transmembrane</keyword>
<dbReference type="RefSeq" id="WP_220565061.1">
    <property type="nucleotide sequence ID" value="NZ_CP074133.1"/>
</dbReference>
<evidence type="ECO:0000259" key="3">
    <source>
        <dbReference type="Pfam" id="PF10110"/>
    </source>
</evidence>
<feature type="compositionally biased region" description="Low complexity" evidence="1">
    <location>
        <begin position="162"/>
        <end position="171"/>
    </location>
</feature>
<proteinExistence type="predicted"/>
<feature type="transmembrane region" description="Helical" evidence="2">
    <location>
        <begin position="319"/>
        <end position="352"/>
    </location>
</feature>
<feature type="domain" description="Glycerophosphoryl diester phosphodiesterase membrane" evidence="3">
    <location>
        <begin position="369"/>
        <end position="497"/>
    </location>
</feature>
<feature type="transmembrane region" description="Helical" evidence="2">
    <location>
        <begin position="270"/>
        <end position="299"/>
    </location>
</feature>
<evidence type="ECO:0000313" key="5">
    <source>
        <dbReference type="Proteomes" id="UP000676079"/>
    </source>
</evidence>
<accession>A0ABX8BNM0</accession>
<feature type="transmembrane region" description="Helical" evidence="2">
    <location>
        <begin position="445"/>
        <end position="467"/>
    </location>
</feature>
<feature type="region of interest" description="Disordered" evidence="1">
    <location>
        <begin position="133"/>
        <end position="183"/>
    </location>
</feature>
<gene>
    <name evidence="4" type="ORF">KGD84_05760</name>
</gene>
<feature type="transmembrane region" description="Helical" evidence="2">
    <location>
        <begin position="414"/>
        <end position="433"/>
    </location>
</feature>
<name>A0ABX8BNM0_9ACTN</name>
<organism evidence="4 5">
    <name type="scientific">Nocardiopsis changdeensis</name>
    <dbReference type="NCBI Taxonomy" id="2831969"/>
    <lineage>
        <taxon>Bacteria</taxon>
        <taxon>Bacillati</taxon>
        <taxon>Actinomycetota</taxon>
        <taxon>Actinomycetes</taxon>
        <taxon>Streptosporangiales</taxon>
        <taxon>Nocardiopsidaceae</taxon>
        <taxon>Nocardiopsis</taxon>
    </lineage>
</organism>
<evidence type="ECO:0000256" key="1">
    <source>
        <dbReference type="SAM" id="MobiDB-lite"/>
    </source>
</evidence>
<keyword evidence="2" id="KW-0472">Membrane</keyword>
<keyword evidence="2" id="KW-1133">Transmembrane helix</keyword>
<evidence type="ECO:0000256" key="2">
    <source>
        <dbReference type="SAM" id="Phobius"/>
    </source>
</evidence>
<dbReference type="Pfam" id="PF10110">
    <property type="entry name" value="GPDPase_memb"/>
    <property type="match status" value="1"/>
</dbReference>
<dbReference type="Proteomes" id="UP000676079">
    <property type="component" value="Chromosome"/>
</dbReference>
<feature type="compositionally biased region" description="Basic and acidic residues" evidence="1">
    <location>
        <begin position="1"/>
        <end position="10"/>
    </location>
</feature>
<reference evidence="4 5" key="1">
    <citation type="submission" date="2021-05" db="EMBL/GenBank/DDBJ databases">
        <title>Direct Submission.</title>
        <authorList>
            <person name="Li K."/>
            <person name="Gao J."/>
        </authorList>
    </citation>
    <scope>NUCLEOTIDE SEQUENCE [LARGE SCALE GENOMIC DNA]</scope>
    <source>
        <strain evidence="4 5">Mg02</strain>
    </source>
</reference>